<accession>A0A507F4W5</accession>
<evidence type="ECO:0000313" key="3">
    <source>
        <dbReference type="Proteomes" id="UP000320333"/>
    </source>
</evidence>
<evidence type="ECO:0000313" key="2">
    <source>
        <dbReference type="EMBL" id="TPX71293.1"/>
    </source>
</evidence>
<organism evidence="2 3">
    <name type="scientific">Chytriomyces confervae</name>
    <dbReference type="NCBI Taxonomy" id="246404"/>
    <lineage>
        <taxon>Eukaryota</taxon>
        <taxon>Fungi</taxon>
        <taxon>Fungi incertae sedis</taxon>
        <taxon>Chytridiomycota</taxon>
        <taxon>Chytridiomycota incertae sedis</taxon>
        <taxon>Chytridiomycetes</taxon>
        <taxon>Chytridiales</taxon>
        <taxon>Chytriomycetaceae</taxon>
        <taxon>Chytriomyces</taxon>
    </lineage>
</organism>
<evidence type="ECO:0000256" key="1">
    <source>
        <dbReference type="SAM" id="MobiDB-lite"/>
    </source>
</evidence>
<sequence length="349" mass="39103">MGSYSFTNDFPIDATRAALAFADAITLHGLDADSETPFETAMAPSIASTFTNGAQALKGSNLRPVLRFLDVDLLPFDSNLPADSVSSHAALASSPRYAHVKPFKSHITSWHWVYGPCPPPPGYLYQHWLNYYTLVIPQERADDVDYHQLKKLKQQATEEGMFVRIYVSFDARVEFSLVDRTTGIPVYKDVRDRIDLQFTSPHFTPWDEILEPYTPWDGVPVGVFDEPETILLNKSSSVAPQHLALPTQKISEAAETSETLSVAASSSSSSLSSTAADNSSNSLAERQEQQPSLPQKRQQMPSVKSMFTPRRREEEWRLKWDWRVCDVDYLLHVPVGHSIKLFGGSKKQP</sequence>
<comment type="caution">
    <text evidence="2">The sequence shown here is derived from an EMBL/GenBank/DDBJ whole genome shotgun (WGS) entry which is preliminary data.</text>
</comment>
<keyword evidence="3" id="KW-1185">Reference proteome</keyword>
<feature type="region of interest" description="Disordered" evidence="1">
    <location>
        <begin position="264"/>
        <end position="308"/>
    </location>
</feature>
<protein>
    <submittedName>
        <fullName evidence="2">Uncharacterized protein</fullName>
    </submittedName>
</protein>
<dbReference type="Proteomes" id="UP000320333">
    <property type="component" value="Unassembled WGS sequence"/>
</dbReference>
<feature type="compositionally biased region" description="Low complexity" evidence="1">
    <location>
        <begin position="264"/>
        <end position="284"/>
    </location>
</feature>
<dbReference type="AlphaFoldDB" id="A0A507F4W5"/>
<name>A0A507F4W5_9FUNG</name>
<proteinExistence type="predicted"/>
<dbReference type="OrthoDB" id="2117820at2759"/>
<feature type="compositionally biased region" description="Polar residues" evidence="1">
    <location>
        <begin position="289"/>
        <end position="302"/>
    </location>
</feature>
<dbReference type="EMBL" id="QEAP01000257">
    <property type="protein sequence ID" value="TPX71293.1"/>
    <property type="molecule type" value="Genomic_DNA"/>
</dbReference>
<reference evidence="2 3" key="1">
    <citation type="journal article" date="2019" name="Sci. Rep.">
        <title>Comparative genomics of chytrid fungi reveal insights into the obligate biotrophic and pathogenic lifestyle of Synchytrium endobioticum.</title>
        <authorList>
            <person name="van de Vossenberg B.T.L.H."/>
            <person name="Warris S."/>
            <person name="Nguyen H.D.T."/>
            <person name="van Gent-Pelzer M.P.E."/>
            <person name="Joly D.L."/>
            <person name="van de Geest H.C."/>
            <person name="Bonants P.J.M."/>
            <person name="Smith D.S."/>
            <person name="Levesque C.A."/>
            <person name="van der Lee T.A.J."/>
        </authorList>
    </citation>
    <scope>NUCLEOTIDE SEQUENCE [LARGE SCALE GENOMIC DNA]</scope>
    <source>
        <strain evidence="2 3">CBS 675.73</strain>
    </source>
</reference>
<gene>
    <name evidence="2" type="ORF">CcCBS67573_g06246</name>
</gene>